<keyword evidence="7" id="KW-1185">Reference proteome</keyword>
<dbReference type="Gene3D" id="3.20.20.70">
    <property type="entry name" value="Aldolase class I"/>
    <property type="match status" value="1"/>
</dbReference>
<dbReference type="InterPro" id="IPR031338">
    <property type="entry name" value="KDPG/KHG_AS_2"/>
</dbReference>
<comment type="similarity">
    <text evidence="2">Belongs to the KHG/KDPG aldolase family.</text>
</comment>
<name>A0ABU8G420_9ACTN</name>
<dbReference type="InterPro" id="IPR000887">
    <property type="entry name" value="Aldlse_KDPG_KHG"/>
</dbReference>
<gene>
    <name evidence="6" type="primary">eda</name>
    <name evidence="6" type="ORF">WB403_02060</name>
</gene>
<dbReference type="EC" id="4.1.2.14" evidence="6"/>
<dbReference type="GO" id="GO:0008700">
    <property type="term" value="F:(R,S)-4-hydroxy-2-oxoglutarate aldolase activity"/>
    <property type="evidence" value="ECO:0007669"/>
    <property type="project" value="UniProtKB-EC"/>
</dbReference>
<evidence type="ECO:0000313" key="7">
    <source>
        <dbReference type="Proteomes" id="UP001365781"/>
    </source>
</evidence>
<dbReference type="InterPro" id="IPR013785">
    <property type="entry name" value="Aldolase_TIM"/>
</dbReference>
<dbReference type="PANTHER" id="PTHR30246">
    <property type="entry name" value="2-KETO-3-DEOXY-6-PHOSPHOGLUCONATE ALDOLASE"/>
    <property type="match status" value="1"/>
</dbReference>
<organism evidence="6 7">
    <name type="scientific">Streptomyces brasiliscabiei</name>
    <dbReference type="NCBI Taxonomy" id="2736302"/>
    <lineage>
        <taxon>Bacteria</taxon>
        <taxon>Bacillati</taxon>
        <taxon>Actinomycetota</taxon>
        <taxon>Actinomycetes</taxon>
        <taxon>Kitasatosporales</taxon>
        <taxon>Streptomycetaceae</taxon>
        <taxon>Streptomyces</taxon>
    </lineage>
</organism>
<keyword evidence="4 6" id="KW-0456">Lyase</keyword>
<dbReference type="Proteomes" id="UP001365781">
    <property type="component" value="Unassembled WGS sequence"/>
</dbReference>
<dbReference type="GO" id="GO:0008675">
    <property type="term" value="F:2-dehydro-3-deoxy-phosphogluconate aldolase activity"/>
    <property type="evidence" value="ECO:0007669"/>
    <property type="project" value="UniProtKB-EC"/>
</dbReference>
<proteinExistence type="inferred from homology"/>
<dbReference type="CDD" id="cd00452">
    <property type="entry name" value="KDPG_aldolase"/>
    <property type="match status" value="1"/>
</dbReference>
<dbReference type="Pfam" id="PF01081">
    <property type="entry name" value="Aldolase"/>
    <property type="match status" value="1"/>
</dbReference>
<evidence type="ECO:0000256" key="2">
    <source>
        <dbReference type="ARBA" id="ARBA00006906"/>
    </source>
</evidence>
<dbReference type="PROSITE" id="PS00160">
    <property type="entry name" value="ALDOLASE_KDPG_KHG_2"/>
    <property type="match status" value="1"/>
</dbReference>
<sequence length="229" mass="22733">MTGDIVSLLDGTRVMPVLTVPDVSTAAPLAEALAAGGASCVEVTLRTPDAERAIEAMAAHGGLTVGAGTVLTPEQAERAVAAGARFVVSPGFDPDVVARCRRLGVAVVPGIATATELMRALGAGLDTVKLFPAEALGGTATVRALAAPFPQARFLPTGGIGPARAAGYLSHPAVVAVGGGWMATADLVGRGAYAEIRRLTAEAVGAVEAADSRAAGGGVAEVTTERSRA</sequence>
<accession>A0ABU8G420</accession>
<dbReference type="SUPFAM" id="SSF51569">
    <property type="entry name" value="Aldolase"/>
    <property type="match status" value="1"/>
</dbReference>
<dbReference type="RefSeq" id="WP_336535600.1">
    <property type="nucleotide sequence ID" value="NZ_JBBAYL010000002.1"/>
</dbReference>
<evidence type="ECO:0000256" key="5">
    <source>
        <dbReference type="ARBA" id="ARBA00023277"/>
    </source>
</evidence>
<comment type="pathway">
    <text evidence="1">Carbohydrate acid metabolism.</text>
</comment>
<evidence type="ECO:0000256" key="1">
    <source>
        <dbReference type="ARBA" id="ARBA00004761"/>
    </source>
</evidence>
<dbReference type="EMBL" id="JBBAYM010000001">
    <property type="protein sequence ID" value="MEI5607932.1"/>
    <property type="molecule type" value="Genomic_DNA"/>
</dbReference>
<dbReference type="EC" id="4.1.3.16" evidence="6"/>
<protein>
    <submittedName>
        <fullName evidence="6">Bifunctional 4-hydroxy-2-oxoglutarate aldolase/2-dehydro-3-deoxy-phosphogluconate aldolase</fullName>
        <ecNumber evidence="6">4.1.2.14</ecNumber>
        <ecNumber evidence="6">4.1.3.16</ecNumber>
    </submittedName>
</protein>
<comment type="caution">
    <text evidence="6">The sequence shown here is derived from an EMBL/GenBank/DDBJ whole genome shotgun (WGS) entry which is preliminary data.</text>
</comment>
<keyword evidence="5" id="KW-0119">Carbohydrate metabolism</keyword>
<comment type="subunit">
    <text evidence="3">Homotrimer.</text>
</comment>
<dbReference type="PANTHER" id="PTHR30246:SF1">
    <property type="entry name" value="2-DEHYDRO-3-DEOXY-6-PHOSPHOGALACTONATE ALDOLASE-RELATED"/>
    <property type="match status" value="1"/>
</dbReference>
<reference evidence="6 7" key="1">
    <citation type="submission" date="2024-03" db="EMBL/GenBank/DDBJ databases">
        <title>First Report of Pectobacterium brasiliscabiei causing potato scab in china.</title>
        <authorList>
            <person name="Handique U."/>
        </authorList>
    </citation>
    <scope>NUCLEOTIDE SEQUENCE [LARGE SCALE GENOMIC DNA]</scope>
    <source>
        <strain evidence="6 7">ZRIMU1503</strain>
    </source>
</reference>
<evidence type="ECO:0000256" key="4">
    <source>
        <dbReference type="ARBA" id="ARBA00023239"/>
    </source>
</evidence>
<evidence type="ECO:0000313" key="6">
    <source>
        <dbReference type="EMBL" id="MEI5607932.1"/>
    </source>
</evidence>
<evidence type="ECO:0000256" key="3">
    <source>
        <dbReference type="ARBA" id="ARBA00011233"/>
    </source>
</evidence>
<dbReference type="NCBIfam" id="TIGR01182">
    <property type="entry name" value="eda"/>
    <property type="match status" value="1"/>
</dbReference>